<accession>A0ABR0M2G9</accession>
<feature type="compositionally biased region" description="Basic and acidic residues" evidence="1">
    <location>
        <begin position="173"/>
        <end position="194"/>
    </location>
</feature>
<feature type="compositionally biased region" description="Low complexity" evidence="1">
    <location>
        <begin position="102"/>
        <end position="115"/>
    </location>
</feature>
<reference evidence="2 3" key="1">
    <citation type="submission" date="2023-08" db="EMBL/GenBank/DDBJ databases">
        <title>Black Yeasts Isolated from many extreme environments.</title>
        <authorList>
            <person name="Coleine C."/>
            <person name="Stajich J.E."/>
            <person name="Selbmann L."/>
        </authorList>
    </citation>
    <scope>NUCLEOTIDE SEQUENCE [LARGE SCALE GENOMIC DNA]</scope>
    <source>
        <strain evidence="2 3">CCFEE 536</strain>
    </source>
</reference>
<feature type="non-terminal residue" evidence="2">
    <location>
        <position position="194"/>
    </location>
</feature>
<protein>
    <recommendedName>
        <fullName evidence="4">Shugoshin C-terminal domain-containing protein</fullName>
    </recommendedName>
</protein>
<sequence length="194" mass="20345">MQRLLHGAAPDDDSDSGSDLDSDVEDCSQQITGPIVRPGVNQCHASPSANGSPALKPKAIPSQEKFTHSETKLVTPDGDLIGFPSLTPSPAPQENVISRTDSASPSGSSHASASSCRTRQAEQPGATTSSAFRKGIFVPAGESPSPRIPSPADRSQSKPAKKVASRQQTSARTSEDSRTLVEALSKREDNDREA</sequence>
<keyword evidence="3" id="KW-1185">Reference proteome</keyword>
<dbReference type="EMBL" id="JAVRRA010002605">
    <property type="protein sequence ID" value="KAK5277482.1"/>
    <property type="molecule type" value="Genomic_DNA"/>
</dbReference>
<evidence type="ECO:0000256" key="1">
    <source>
        <dbReference type="SAM" id="MobiDB-lite"/>
    </source>
</evidence>
<feature type="region of interest" description="Disordered" evidence="1">
    <location>
        <begin position="1"/>
        <end position="194"/>
    </location>
</feature>
<comment type="caution">
    <text evidence="2">The sequence shown here is derived from an EMBL/GenBank/DDBJ whole genome shotgun (WGS) entry which is preliminary data.</text>
</comment>
<evidence type="ECO:0008006" key="4">
    <source>
        <dbReference type="Google" id="ProtNLM"/>
    </source>
</evidence>
<evidence type="ECO:0000313" key="2">
    <source>
        <dbReference type="EMBL" id="KAK5277482.1"/>
    </source>
</evidence>
<dbReference type="Proteomes" id="UP001357485">
    <property type="component" value="Unassembled WGS sequence"/>
</dbReference>
<organism evidence="2 3">
    <name type="scientific">Cryomyces antarcticus</name>
    <dbReference type="NCBI Taxonomy" id="329879"/>
    <lineage>
        <taxon>Eukaryota</taxon>
        <taxon>Fungi</taxon>
        <taxon>Dikarya</taxon>
        <taxon>Ascomycota</taxon>
        <taxon>Pezizomycotina</taxon>
        <taxon>Dothideomycetes</taxon>
        <taxon>Dothideomycetes incertae sedis</taxon>
        <taxon>Cryomyces</taxon>
    </lineage>
</organism>
<feature type="compositionally biased region" description="Acidic residues" evidence="1">
    <location>
        <begin position="10"/>
        <end position="26"/>
    </location>
</feature>
<evidence type="ECO:0000313" key="3">
    <source>
        <dbReference type="Proteomes" id="UP001357485"/>
    </source>
</evidence>
<gene>
    <name evidence="2" type="ORF">LTR16_009729</name>
</gene>
<proteinExistence type="predicted"/>
<name>A0ABR0M2G9_9PEZI</name>